<protein>
    <submittedName>
        <fullName evidence="2">Uncharacterized protein</fullName>
    </submittedName>
</protein>
<organism evidence="2 3">
    <name type="scientific">Pontibaca methylaminivorans</name>
    <dbReference type="NCBI Taxonomy" id="515897"/>
    <lineage>
        <taxon>Bacteria</taxon>
        <taxon>Pseudomonadati</taxon>
        <taxon>Pseudomonadota</taxon>
        <taxon>Alphaproteobacteria</taxon>
        <taxon>Rhodobacterales</taxon>
        <taxon>Roseobacteraceae</taxon>
        <taxon>Pontibaca</taxon>
    </lineage>
</organism>
<accession>A0A1R3WM53</accession>
<feature type="chain" id="PRO_5010376012" evidence="1">
    <location>
        <begin position="21"/>
        <end position="228"/>
    </location>
</feature>
<name>A0A1R3WM53_9RHOB</name>
<reference evidence="2 3" key="1">
    <citation type="submission" date="2017-01" db="EMBL/GenBank/DDBJ databases">
        <authorList>
            <person name="Mah S.A."/>
            <person name="Swanson W.J."/>
            <person name="Moy G.W."/>
            <person name="Vacquier V.D."/>
        </authorList>
    </citation>
    <scope>NUCLEOTIDE SEQUENCE [LARGE SCALE GENOMIC DNA]</scope>
    <source>
        <strain evidence="2 3">DSM 21219</strain>
    </source>
</reference>
<gene>
    <name evidence="2" type="ORF">SAMN05421849_1088</name>
</gene>
<evidence type="ECO:0000256" key="1">
    <source>
        <dbReference type="SAM" id="SignalP"/>
    </source>
</evidence>
<keyword evidence="3" id="KW-1185">Reference proteome</keyword>
<proteinExistence type="predicted"/>
<sequence length="228" mass="23007">MRHALLIAASLAVMAGAAHAGACQYRPSTFLSGAGTAISDGGRAALSGAGRSMGEAGVYTLTHAVTGSSLLSSTAAGSAAAGAVSIIGGSGVLSTVGAIIAAPATVTAAAAAAVGIGALEGACYFLVDERITDYDRVDAIMADMAQYADEDYFVYSAGRPGAKAGYIRIRDADDQAWGRYDIRDLYIVNGMLKYRKWGPNRTVGLVGFVTAPEGAESGAPPPAEPPVE</sequence>
<evidence type="ECO:0000313" key="3">
    <source>
        <dbReference type="Proteomes" id="UP000192455"/>
    </source>
</evidence>
<dbReference type="EMBL" id="FTPS01000001">
    <property type="protein sequence ID" value="SIT79179.1"/>
    <property type="molecule type" value="Genomic_DNA"/>
</dbReference>
<dbReference type="RefSeq" id="WP_076648414.1">
    <property type="nucleotide sequence ID" value="NZ_FTPS01000001.1"/>
</dbReference>
<dbReference type="OrthoDB" id="7877072at2"/>
<evidence type="ECO:0000313" key="2">
    <source>
        <dbReference type="EMBL" id="SIT79179.1"/>
    </source>
</evidence>
<keyword evidence="1" id="KW-0732">Signal</keyword>
<dbReference type="AlphaFoldDB" id="A0A1R3WM53"/>
<dbReference type="STRING" id="515897.SAMN05421849_1088"/>
<feature type="signal peptide" evidence="1">
    <location>
        <begin position="1"/>
        <end position="20"/>
    </location>
</feature>
<dbReference type="Proteomes" id="UP000192455">
    <property type="component" value="Unassembled WGS sequence"/>
</dbReference>